<sequence length="293" mass="32740">MSPKRYFLGIDSDGTVFDSMVIKHQRVFQPVAIEVWNLGSVEAQYCSIAESINLYSVHRGINRFAGLAMIFDLLAKQSDEAKVLLEGQADLQEYVHSGNALSFAALANYNQSKQSTFLDKVLEWSLRSDSLYSDIMESKGNPVYPYVRKSLERASEHADIVVISSSSRKTLEDDWAKAGLLSLVTKIEGQEQGSKTCQLREALEAGYPDGCALMMGDALSDLEAAREHGMSFFPIIPRAEEESWEQFYGVALARFFEGSYTGEYEQERLAEFEGTLVPDNEAVDFSEPVFQNS</sequence>
<dbReference type="Gene3D" id="3.40.50.1000">
    <property type="entry name" value="HAD superfamily/HAD-like"/>
    <property type="match status" value="1"/>
</dbReference>
<dbReference type="InterPro" id="IPR023214">
    <property type="entry name" value="HAD_sf"/>
</dbReference>
<dbReference type="EMBL" id="QHJQ01000008">
    <property type="protein sequence ID" value="PXA03508.1"/>
    <property type="molecule type" value="Genomic_DNA"/>
</dbReference>
<evidence type="ECO:0000313" key="1">
    <source>
        <dbReference type="EMBL" id="PXA03508.1"/>
    </source>
</evidence>
<reference evidence="1 2" key="1">
    <citation type="submission" date="2018-05" db="EMBL/GenBank/DDBJ databases">
        <title>Coraliomargarita sinensis sp. nov., isolated from a marine solar saltern.</title>
        <authorList>
            <person name="Zhou L.Y."/>
        </authorList>
    </citation>
    <scope>NUCLEOTIDE SEQUENCE [LARGE SCALE GENOMIC DNA]</scope>
    <source>
        <strain evidence="1 2">WN38</strain>
    </source>
</reference>
<proteinExistence type="predicted"/>
<dbReference type="InParanoid" id="A0A317ZHQ7"/>
<comment type="caution">
    <text evidence="1">The sequence shown here is derived from an EMBL/GenBank/DDBJ whole genome shotgun (WGS) entry which is preliminary data.</text>
</comment>
<dbReference type="Proteomes" id="UP000247099">
    <property type="component" value="Unassembled WGS sequence"/>
</dbReference>
<dbReference type="AlphaFoldDB" id="A0A317ZHQ7"/>
<evidence type="ECO:0000313" key="2">
    <source>
        <dbReference type="Proteomes" id="UP000247099"/>
    </source>
</evidence>
<evidence type="ECO:0008006" key="3">
    <source>
        <dbReference type="Google" id="ProtNLM"/>
    </source>
</evidence>
<gene>
    <name evidence="1" type="ORF">DDZ13_11015</name>
</gene>
<protein>
    <recommendedName>
        <fullName evidence="3">Haloacid dehalogenase</fullName>
    </recommendedName>
</protein>
<accession>A0A317ZHQ7</accession>
<keyword evidence="2" id="KW-1185">Reference proteome</keyword>
<organism evidence="1 2">
    <name type="scientific">Coraliomargarita sinensis</name>
    <dbReference type="NCBI Taxonomy" id="2174842"/>
    <lineage>
        <taxon>Bacteria</taxon>
        <taxon>Pseudomonadati</taxon>
        <taxon>Verrucomicrobiota</taxon>
        <taxon>Opitutia</taxon>
        <taxon>Puniceicoccales</taxon>
        <taxon>Coraliomargaritaceae</taxon>
        <taxon>Coraliomargarita</taxon>
    </lineage>
</organism>
<dbReference type="RefSeq" id="WP_110131508.1">
    <property type="nucleotide sequence ID" value="NZ_QHJQ01000008.1"/>
</dbReference>
<dbReference type="InterPro" id="IPR036412">
    <property type="entry name" value="HAD-like_sf"/>
</dbReference>
<name>A0A317ZHQ7_9BACT</name>
<dbReference type="OrthoDB" id="9796026at2"/>
<dbReference type="SUPFAM" id="SSF56784">
    <property type="entry name" value="HAD-like"/>
    <property type="match status" value="1"/>
</dbReference>
<dbReference type="CDD" id="cd01427">
    <property type="entry name" value="HAD_like"/>
    <property type="match status" value="1"/>
</dbReference>